<proteinExistence type="predicted"/>
<evidence type="ECO:0000313" key="2">
    <source>
        <dbReference type="Proteomes" id="UP000002366"/>
    </source>
</evidence>
<dbReference type="NCBIfam" id="NF038093">
    <property type="entry name" value="GrdX"/>
    <property type="match status" value="1"/>
</dbReference>
<dbReference type="InterPro" id="IPR047735">
    <property type="entry name" value="GrdX-like"/>
</dbReference>
<dbReference type="EMBL" id="CP001997">
    <property type="protein sequence ID" value="ADE57516.1"/>
    <property type="molecule type" value="Genomic_DNA"/>
</dbReference>
<dbReference type="AlphaFoldDB" id="D5EG34"/>
<dbReference type="Proteomes" id="UP000002366">
    <property type="component" value="Chromosome"/>
</dbReference>
<dbReference type="HOGENOM" id="CLU_132073_1_0_0"/>
<evidence type="ECO:0000313" key="1">
    <source>
        <dbReference type="EMBL" id="ADE57516.1"/>
    </source>
</evidence>
<reference evidence="1 2" key="1">
    <citation type="journal article" date="2010" name="Stand. Genomic Sci.">
        <title>Complete genome sequence of Aminobacterium colombiense type strain (ALA-1).</title>
        <authorList>
            <person name="Chertkov O."/>
            <person name="Sikorski J."/>
            <person name="Brambilla E."/>
            <person name="Lapidus A."/>
            <person name="Copeland A."/>
            <person name="Glavina Del Rio T."/>
            <person name="Nolan M."/>
            <person name="Lucas S."/>
            <person name="Tice H."/>
            <person name="Cheng J.F."/>
            <person name="Han C."/>
            <person name="Detter J.C."/>
            <person name="Bruce D."/>
            <person name="Tapia R."/>
            <person name="Goodwin L."/>
            <person name="Pitluck S."/>
            <person name="Liolios K."/>
            <person name="Ivanova N."/>
            <person name="Mavromatis K."/>
            <person name="Ovchinnikova G."/>
            <person name="Pati A."/>
            <person name="Chen A."/>
            <person name="Palaniappan K."/>
            <person name="Land M."/>
            <person name="Hauser L."/>
            <person name="Chang Y.J."/>
            <person name="Jeffries C.D."/>
            <person name="Spring S."/>
            <person name="Rohde M."/>
            <person name="Goker M."/>
            <person name="Bristow J."/>
            <person name="Eisen J.A."/>
            <person name="Markowitz V."/>
            <person name="Hugenholtz P."/>
            <person name="Kyrpides N.C."/>
            <person name="Klenk H.P."/>
        </authorList>
    </citation>
    <scope>NUCLEOTIDE SEQUENCE [LARGE SCALE GENOMIC DNA]</scope>
    <source>
        <strain evidence="2">DSM 12261 / ALA-1</strain>
    </source>
</reference>
<dbReference type="STRING" id="572547.Amico_1399"/>
<dbReference type="OrthoDB" id="9815289at2"/>
<sequence length="135" mass="15612">MGRMLLVTNNRTLCKRVKNVELVEGTSFDVLVCVRNYIHKGWSLLTHPLYGNLRPYQHPFRSILLQVPSGALPRNVDTYSLELIENAISIYDSCKERILLVSSLTDEMIDDYSFLDKELIKESLEKYSMFLSAHE</sequence>
<organism evidence="1 2">
    <name type="scientific">Aminobacterium colombiense (strain DSM 12261 / ALA-1)</name>
    <dbReference type="NCBI Taxonomy" id="572547"/>
    <lineage>
        <taxon>Bacteria</taxon>
        <taxon>Thermotogati</taxon>
        <taxon>Synergistota</taxon>
        <taxon>Synergistia</taxon>
        <taxon>Synergistales</taxon>
        <taxon>Aminobacteriaceae</taxon>
        <taxon>Aminobacterium</taxon>
    </lineage>
</organism>
<accession>D5EG34</accession>
<dbReference type="eggNOG" id="ENOG5032Y6H">
    <property type="taxonomic scope" value="Bacteria"/>
</dbReference>
<protein>
    <submittedName>
        <fullName evidence="1">GrdX protein</fullName>
    </submittedName>
</protein>
<dbReference type="KEGG" id="aco:Amico_1399"/>
<gene>
    <name evidence="1" type="ordered locus">Amico_1399</name>
</gene>
<name>D5EG34_AMICL</name>
<keyword evidence="2" id="KW-1185">Reference proteome</keyword>
<dbReference type="RefSeq" id="WP_013048779.1">
    <property type="nucleotide sequence ID" value="NC_014011.1"/>
</dbReference>